<evidence type="ECO:0000313" key="1">
    <source>
        <dbReference type="EMBL" id="GJD97338.1"/>
    </source>
</evidence>
<reference evidence="1" key="2">
    <citation type="submission" date="2021-08" db="EMBL/GenBank/DDBJ databases">
        <authorList>
            <person name="Tani A."/>
            <person name="Ola A."/>
            <person name="Ogura Y."/>
            <person name="Katsura K."/>
            <person name="Hayashi T."/>
        </authorList>
    </citation>
    <scope>NUCLEOTIDE SEQUENCE</scope>
    <source>
        <strain evidence="1">DSM 19015</strain>
    </source>
</reference>
<dbReference type="RefSeq" id="WP_238246411.1">
    <property type="nucleotide sequence ID" value="NZ_BPQP01000088.1"/>
</dbReference>
<keyword evidence="2" id="KW-1185">Reference proteome</keyword>
<evidence type="ECO:0000313" key="2">
    <source>
        <dbReference type="Proteomes" id="UP001055125"/>
    </source>
</evidence>
<gene>
    <name evidence="1" type="ORF">OCOJLMKI_4567</name>
</gene>
<proteinExistence type="predicted"/>
<dbReference type="Proteomes" id="UP001055125">
    <property type="component" value="Unassembled WGS sequence"/>
</dbReference>
<organism evidence="1 2">
    <name type="scientific">Methylobacterium iners</name>
    <dbReference type="NCBI Taxonomy" id="418707"/>
    <lineage>
        <taxon>Bacteria</taxon>
        <taxon>Pseudomonadati</taxon>
        <taxon>Pseudomonadota</taxon>
        <taxon>Alphaproteobacteria</taxon>
        <taxon>Hyphomicrobiales</taxon>
        <taxon>Methylobacteriaceae</taxon>
        <taxon>Methylobacterium</taxon>
    </lineage>
</organism>
<dbReference type="EMBL" id="BPQP01000088">
    <property type="protein sequence ID" value="GJD97338.1"/>
    <property type="molecule type" value="Genomic_DNA"/>
</dbReference>
<sequence length="86" mass="9137">MAEPTAGEFFKAKAILEEDLVAAVEAYMDNPLKGAHRLASGYTLDLAAAVHASPFAVGMLADPEIKDASKRSAVRTAILLARPVKR</sequence>
<accession>A0ABQ4S697</accession>
<protein>
    <submittedName>
        <fullName evidence="1">Uncharacterized protein</fullName>
    </submittedName>
</protein>
<reference evidence="1" key="1">
    <citation type="journal article" date="2021" name="Front. Microbiol.">
        <title>Comprehensive Comparative Genomics and Phenotyping of Methylobacterium Species.</title>
        <authorList>
            <person name="Alessa O."/>
            <person name="Ogura Y."/>
            <person name="Fujitani Y."/>
            <person name="Takami H."/>
            <person name="Hayashi T."/>
            <person name="Sahin N."/>
            <person name="Tani A."/>
        </authorList>
    </citation>
    <scope>NUCLEOTIDE SEQUENCE</scope>
    <source>
        <strain evidence="1">DSM 19015</strain>
    </source>
</reference>
<name>A0ABQ4S697_9HYPH</name>
<comment type="caution">
    <text evidence="1">The sequence shown here is derived from an EMBL/GenBank/DDBJ whole genome shotgun (WGS) entry which is preliminary data.</text>
</comment>